<accession>D7DUR6</accession>
<feature type="transmembrane region" description="Helical" evidence="6">
    <location>
        <begin position="40"/>
        <end position="58"/>
    </location>
</feature>
<dbReference type="Proteomes" id="UP000007722">
    <property type="component" value="Chromosome"/>
</dbReference>
<keyword evidence="4" id="KW-0964">Secreted</keyword>
<evidence type="ECO:0000256" key="3">
    <source>
        <dbReference type="ARBA" id="ARBA00004613"/>
    </source>
</evidence>
<dbReference type="GO" id="GO:0009986">
    <property type="term" value="C:cell surface"/>
    <property type="evidence" value="ECO:0007669"/>
    <property type="project" value="UniProtKB-SubCell"/>
</dbReference>
<dbReference type="HOGENOM" id="CLU_143949_0_0_2"/>
<dbReference type="GO" id="GO:0005576">
    <property type="term" value="C:extracellular region"/>
    <property type="evidence" value="ECO:0007669"/>
    <property type="project" value="UniProtKB-SubCell"/>
</dbReference>
<dbReference type="KEGG" id="mvo:Mvol_1219"/>
<dbReference type="Pfam" id="PF04021">
    <property type="entry name" value="Class_IIIsignal"/>
    <property type="match status" value="1"/>
</dbReference>
<dbReference type="InParanoid" id="D7DUR6"/>
<dbReference type="AlphaFoldDB" id="D7DUR6"/>
<reference evidence="7 8" key="1">
    <citation type="submission" date="2010-05" db="EMBL/GenBank/DDBJ databases">
        <title>Complete sequence of Methanococcus voltae A3.</title>
        <authorList>
            <consortium name="US DOE Joint Genome Institute"/>
            <person name="Lucas S."/>
            <person name="Copeland A."/>
            <person name="Lapidus A."/>
            <person name="Cheng J.-F."/>
            <person name="Bruce D."/>
            <person name="Goodwin L."/>
            <person name="Pitluck S."/>
            <person name="Lowry S."/>
            <person name="Clum A."/>
            <person name="Land M."/>
            <person name="Hauser L."/>
            <person name="Kyrpides N."/>
            <person name="Mikhailova N."/>
            <person name="Whitman W.B."/>
            <person name="Woyke T."/>
        </authorList>
    </citation>
    <scope>NUCLEOTIDE SEQUENCE [LARGE SCALE GENOMIC DNA]</scope>
    <source>
        <strain evidence="8">ATCC BAA-1334 / A3</strain>
    </source>
</reference>
<keyword evidence="5" id="KW-0281">Fimbrium</keyword>
<dbReference type="eggNOG" id="arCOG05055">
    <property type="taxonomic scope" value="Archaea"/>
</dbReference>
<dbReference type="EMBL" id="CP002057">
    <property type="protein sequence ID" value="ADI36876.1"/>
    <property type="molecule type" value="Genomic_DNA"/>
</dbReference>
<gene>
    <name evidence="7" type="ordered locus">Mvol_1219</name>
</gene>
<keyword evidence="6" id="KW-1133">Transmembrane helix</keyword>
<organism evidence="7 8">
    <name type="scientific">Methanococcus voltae (strain ATCC BAA-1334 / A3)</name>
    <dbReference type="NCBI Taxonomy" id="456320"/>
    <lineage>
        <taxon>Archaea</taxon>
        <taxon>Methanobacteriati</taxon>
        <taxon>Methanobacteriota</taxon>
        <taxon>Methanomada group</taxon>
        <taxon>Methanococci</taxon>
        <taxon>Methanococcales</taxon>
        <taxon>Methanococcaceae</taxon>
        <taxon>Methanococcus</taxon>
    </lineage>
</organism>
<evidence type="ECO:0000256" key="1">
    <source>
        <dbReference type="ARBA" id="ARBA00004241"/>
    </source>
</evidence>
<dbReference type="STRING" id="456320.Mvol_1219"/>
<evidence type="ECO:0000256" key="4">
    <source>
        <dbReference type="ARBA" id="ARBA00022525"/>
    </source>
</evidence>
<evidence type="ECO:0000313" key="7">
    <source>
        <dbReference type="EMBL" id="ADI36876.1"/>
    </source>
</evidence>
<evidence type="ECO:0000256" key="5">
    <source>
        <dbReference type="ARBA" id="ARBA00023263"/>
    </source>
</evidence>
<evidence type="ECO:0000256" key="6">
    <source>
        <dbReference type="SAM" id="Phobius"/>
    </source>
</evidence>
<comment type="subcellular location">
    <subcellularLocation>
        <location evidence="1">Cell surface</location>
    </subcellularLocation>
    <subcellularLocation>
        <location evidence="2">Fimbrium</location>
    </subcellularLocation>
    <subcellularLocation>
        <location evidence="3">Secreted</location>
    </subcellularLocation>
</comment>
<evidence type="ECO:0000256" key="2">
    <source>
        <dbReference type="ARBA" id="ARBA00004561"/>
    </source>
</evidence>
<sequence length="153" mass="17227">MKKFLNNFTLIGENLKKIENTAFNIYKKQKEGKKGKKGQLSLEFSVMVLAILVISYAMTSHFMDEVLDQQVKKVGDVDVLAKSAVNLLNSGYNGSEASLYFIRSEIINREGQYDITIVLANDTPVSENDKNFLKDYIEDNVSADTTVALKFEN</sequence>
<keyword evidence="6" id="KW-0472">Membrane</keyword>
<keyword evidence="8" id="KW-1185">Reference proteome</keyword>
<keyword evidence="6" id="KW-0812">Transmembrane</keyword>
<name>D7DUR6_METV3</name>
<dbReference type="InterPro" id="IPR007166">
    <property type="entry name" value="Class3_signal_pept_motif"/>
</dbReference>
<evidence type="ECO:0008006" key="9">
    <source>
        <dbReference type="Google" id="ProtNLM"/>
    </source>
</evidence>
<protein>
    <recommendedName>
        <fullName evidence="9">Class III signal peptide-containing protein</fullName>
    </recommendedName>
</protein>
<evidence type="ECO:0000313" key="8">
    <source>
        <dbReference type="Proteomes" id="UP000007722"/>
    </source>
</evidence>
<proteinExistence type="predicted"/>